<keyword evidence="3" id="KW-1185">Reference proteome</keyword>
<dbReference type="PANTHER" id="PTHR36028:SF2">
    <property type="entry name" value="ATP SYNTHASE SUBUNIT E, MITOCHONDRIAL"/>
    <property type="match status" value="1"/>
</dbReference>
<dbReference type="EMBL" id="OZ019908">
    <property type="protein sequence ID" value="CAK9207933.1"/>
    <property type="molecule type" value="Genomic_DNA"/>
</dbReference>
<dbReference type="PANTHER" id="PTHR36028">
    <property type="entry name" value="OSJNBB0050O03.8 PROTEIN"/>
    <property type="match status" value="1"/>
</dbReference>
<keyword evidence="1" id="KW-1133">Transmembrane helix</keyword>
<reference evidence="2" key="1">
    <citation type="submission" date="2024-02" db="EMBL/GenBank/DDBJ databases">
        <authorList>
            <consortium name="ELIXIR-Norway"/>
            <consortium name="Elixir Norway"/>
        </authorList>
    </citation>
    <scope>NUCLEOTIDE SEQUENCE</scope>
</reference>
<keyword evidence="1" id="KW-0472">Membrane</keyword>
<name>A0ABP0TXZ7_9BRYO</name>
<dbReference type="Proteomes" id="UP001497512">
    <property type="component" value="Chromosome 16"/>
</dbReference>
<evidence type="ECO:0008006" key="4">
    <source>
        <dbReference type="Google" id="ProtNLM"/>
    </source>
</evidence>
<evidence type="ECO:0000256" key="1">
    <source>
        <dbReference type="SAM" id="Phobius"/>
    </source>
</evidence>
<gene>
    <name evidence="2" type="ORF">CSSPTR1EN2_LOCUS9054</name>
</gene>
<sequence length="55" mass="5792">MVAAAGPYSGSSTLALVARISAVSIGLVYGSMKLAYLKQNLKRKAQHKAQGQGHY</sequence>
<keyword evidence="1" id="KW-0812">Transmembrane</keyword>
<organism evidence="2 3">
    <name type="scientific">Sphagnum troendelagicum</name>
    <dbReference type="NCBI Taxonomy" id="128251"/>
    <lineage>
        <taxon>Eukaryota</taxon>
        <taxon>Viridiplantae</taxon>
        <taxon>Streptophyta</taxon>
        <taxon>Embryophyta</taxon>
        <taxon>Bryophyta</taxon>
        <taxon>Sphagnophytina</taxon>
        <taxon>Sphagnopsida</taxon>
        <taxon>Sphagnales</taxon>
        <taxon>Sphagnaceae</taxon>
        <taxon>Sphagnum</taxon>
    </lineage>
</organism>
<proteinExistence type="predicted"/>
<feature type="transmembrane region" description="Helical" evidence="1">
    <location>
        <begin position="16"/>
        <end position="36"/>
    </location>
</feature>
<accession>A0ABP0TXZ7</accession>
<evidence type="ECO:0000313" key="2">
    <source>
        <dbReference type="EMBL" id="CAK9207933.1"/>
    </source>
</evidence>
<evidence type="ECO:0000313" key="3">
    <source>
        <dbReference type="Proteomes" id="UP001497512"/>
    </source>
</evidence>
<protein>
    <recommendedName>
        <fullName evidence="4">ATP synthase subunit e, mitochondrial</fullName>
    </recommendedName>
</protein>